<evidence type="ECO:0000313" key="3">
    <source>
        <dbReference type="Proteomes" id="UP000887116"/>
    </source>
</evidence>
<dbReference type="Proteomes" id="UP000887116">
    <property type="component" value="Unassembled WGS sequence"/>
</dbReference>
<feature type="compositionally biased region" description="Acidic residues" evidence="1">
    <location>
        <begin position="80"/>
        <end position="92"/>
    </location>
</feature>
<dbReference type="OrthoDB" id="7467267at2759"/>
<organism evidence="2 3">
    <name type="scientific">Trichonephila clavata</name>
    <name type="common">Joro spider</name>
    <name type="synonym">Nephila clavata</name>
    <dbReference type="NCBI Taxonomy" id="2740835"/>
    <lineage>
        <taxon>Eukaryota</taxon>
        <taxon>Metazoa</taxon>
        <taxon>Ecdysozoa</taxon>
        <taxon>Arthropoda</taxon>
        <taxon>Chelicerata</taxon>
        <taxon>Arachnida</taxon>
        <taxon>Araneae</taxon>
        <taxon>Araneomorphae</taxon>
        <taxon>Entelegynae</taxon>
        <taxon>Araneoidea</taxon>
        <taxon>Nephilidae</taxon>
        <taxon>Trichonephila</taxon>
    </lineage>
</organism>
<reference evidence="2" key="1">
    <citation type="submission" date="2020-07" db="EMBL/GenBank/DDBJ databases">
        <title>Multicomponent nature underlies the extraordinary mechanical properties of spider dragline silk.</title>
        <authorList>
            <person name="Kono N."/>
            <person name="Nakamura H."/>
            <person name="Mori M."/>
            <person name="Yoshida Y."/>
            <person name="Ohtoshi R."/>
            <person name="Malay A.D."/>
            <person name="Moran D.A.P."/>
            <person name="Tomita M."/>
            <person name="Numata K."/>
            <person name="Arakawa K."/>
        </authorList>
    </citation>
    <scope>NUCLEOTIDE SEQUENCE</scope>
</reference>
<gene>
    <name evidence="2" type="ORF">TNCT_516341</name>
</gene>
<dbReference type="EMBL" id="BMAO01012419">
    <property type="protein sequence ID" value="GFQ81330.1"/>
    <property type="molecule type" value="Genomic_DNA"/>
</dbReference>
<comment type="caution">
    <text evidence="2">The sequence shown here is derived from an EMBL/GenBank/DDBJ whole genome shotgun (WGS) entry which is preliminary data.</text>
</comment>
<protein>
    <submittedName>
        <fullName evidence="2">Uncharacterized protein</fullName>
    </submittedName>
</protein>
<keyword evidence="3" id="KW-1185">Reference proteome</keyword>
<feature type="region of interest" description="Disordered" evidence="1">
    <location>
        <begin position="77"/>
        <end position="109"/>
    </location>
</feature>
<evidence type="ECO:0000256" key="1">
    <source>
        <dbReference type="SAM" id="MobiDB-lite"/>
    </source>
</evidence>
<name>A0A8X6IQF9_TRICU</name>
<accession>A0A8X6IQF9</accession>
<dbReference type="AlphaFoldDB" id="A0A8X6IQF9"/>
<proteinExistence type="predicted"/>
<sequence length="157" mass="17601">MEADEDLKILARIKSKERMQATRNRRKEEQKVIGPRCRFRSSYKIQKAIPYPAISPPSVSNQRKSFLPLKTRLHVSDVYNDSDSDPDNESINEESPPPSYQASKSPAEAYRKTDGTVSAAVLRKDICAGLYVLVQQLCKSGKNYSLSLCGGVSERYG</sequence>
<evidence type="ECO:0000313" key="2">
    <source>
        <dbReference type="EMBL" id="GFQ81330.1"/>
    </source>
</evidence>